<name>M1VIQ1_CYAM1</name>
<feature type="transmembrane region" description="Helical" evidence="6">
    <location>
        <begin position="119"/>
        <end position="138"/>
    </location>
</feature>
<dbReference type="Gene3D" id="1.20.1250.20">
    <property type="entry name" value="MFS general substrate transporter like domains"/>
    <property type="match status" value="1"/>
</dbReference>
<feature type="transmembrane region" description="Helical" evidence="6">
    <location>
        <begin position="452"/>
        <end position="472"/>
    </location>
</feature>
<dbReference type="RefSeq" id="XP_005537074.1">
    <property type="nucleotide sequence ID" value="XM_005537017.1"/>
</dbReference>
<dbReference type="KEGG" id="cme:CYME_CMM186C"/>
<reference evidence="7 8" key="2">
    <citation type="journal article" date="2007" name="BMC Biol.">
        <title>A 100%-complete sequence reveals unusually simple genomic features in the hot-spring red alga Cyanidioschyzon merolae.</title>
        <authorList>
            <person name="Nozaki H."/>
            <person name="Takano H."/>
            <person name="Misumi O."/>
            <person name="Terasawa K."/>
            <person name="Matsuzaki M."/>
            <person name="Maruyama S."/>
            <person name="Nishida K."/>
            <person name="Yagisawa F."/>
            <person name="Yoshida Y."/>
            <person name="Fujiwara T."/>
            <person name="Takio S."/>
            <person name="Tamura K."/>
            <person name="Chung S.J."/>
            <person name="Nakamura S."/>
            <person name="Kuroiwa H."/>
            <person name="Tanaka K."/>
            <person name="Sato N."/>
            <person name="Kuroiwa T."/>
        </authorList>
    </citation>
    <scope>NUCLEOTIDE SEQUENCE [LARGE SCALE GENOMIC DNA]</scope>
    <source>
        <strain evidence="7 8">10D</strain>
    </source>
</reference>
<dbReference type="STRING" id="280699.M1VIQ1"/>
<feature type="transmembrane region" description="Helical" evidence="6">
    <location>
        <begin position="150"/>
        <end position="171"/>
    </location>
</feature>
<evidence type="ECO:0000256" key="1">
    <source>
        <dbReference type="ARBA" id="ARBA00004141"/>
    </source>
</evidence>
<evidence type="ECO:0000313" key="8">
    <source>
        <dbReference type="Proteomes" id="UP000007014"/>
    </source>
</evidence>
<evidence type="ECO:0000256" key="4">
    <source>
        <dbReference type="ARBA" id="ARBA00023136"/>
    </source>
</evidence>
<evidence type="ECO:0000256" key="3">
    <source>
        <dbReference type="ARBA" id="ARBA00022989"/>
    </source>
</evidence>
<sequence length="511" mass="57143">MKTKSRGKTNHWDRDGAPAVAREHQYRSSRKGTAKGSVAAPVHKRSLYARGLLLVVLYLFQGVPMGLTFGSLPFLLQTRSSYAKLGVFSSASYPYSLKLLWSPIVDSVYASRLGRRKSWIVPAQLLIGVIMASMAAAVERWVQHARVMQLTLFCWGLVFLAATQDIAVDGWALTLLGEAGSGYASICQSLGLSLGYFSSYTVFLALNSDEFCVRWLQQTSAVIRLYTFLRIMGASFIAFTLMLAVFVKEEMAEDLTLVPQPDTGGLWSALRDAYAALWSILRKRSIQRLVVFLLFSKFPFAAHDHISSLQLVRRGFPRQQLAFMAVLQWPFDVIGAIAVGRYARNSRNLKDSLWRWGFFLRLMLAMFTPLLIHYFFPRGESARSRWMFVAIFIVSVLYQLASDGLMFVSTSSYCARISDKRFGGTYLTLLNTASNLGGTWATPLVFGAAHRFGYLRVALALPLCGLLVYLLLLGPTLDYLEKVPASAWQLDRGPAQAVASVPHRKTLRCRE</sequence>
<evidence type="ECO:0000256" key="6">
    <source>
        <dbReference type="SAM" id="Phobius"/>
    </source>
</evidence>
<proteinExistence type="predicted"/>
<dbReference type="InterPro" id="IPR024371">
    <property type="entry name" value="AcetylCoA_trans_1-like"/>
</dbReference>
<feature type="transmembrane region" description="Helical" evidence="6">
    <location>
        <begin position="353"/>
        <end position="376"/>
    </location>
</feature>
<dbReference type="Gramene" id="CMM186CT">
    <property type="protein sequence ID" value="CMM186CT"/>
    <property type="gene ID" value="CMM186C"/>
</dbReference>
<dbReference type="AlphaFoldDB" id="M1VIQ1"/>
<dbReference type="EMBL" id="AP006495">
    <property type="protein sequence ID" value="BAM81038.1"/>
    <property type="molecule type" value="Genomic_DNA"/>
</dbReference>
<organism evidence="7 8">
    <name type="scientific">Cyanidioschyzon merolae (strain NIES-3377 / 10D)</name>
    <name type="common">Unicellular red alga</name>
    <dbReference type="NCBI Taxonomy" id="280699"/>
    <lineage>
        <taxon>Eukaryota</taxon>
        <taxon>Rhodophyta</taxon>
        <taxon>Bangiophyceae</taxon>
        <taxon>Cyanidiales</taxon>
        <taxon>Cyanidiaceae</taxon>
        <taxon>Cyanidioschyzon</taxon>
    </lineage>
</organism>
<evidence type="ECO:0008006" key="9">
    <source>
        <dbReference type="Google" id="ProtNLM"/>
    </source>
</evidence>
<reference evidence="7 8" key="1">
    <citation type="journal article" date="2004" name="Nature">
        <title>Genome sequence of the ultrasmall unicellular red alga Cyanidioschyzon merolae 10D.</title>
        <authorList>
            <person name="Matsuzaki M."/>
            <person name="Misumi O."/>
            <person name="Shin-i T."/>
            <person name="Maruyama S."/>
            <person name="Takahara M."/>
            <person name="Miyagishima S."/>
            <person name="Mori T."/>
            <person name="Nishida K."/>
            <person name="Yagisawa F."/>
            <person name="Nishida K."/>
            <person name="Yoshida Y."/>
            <person name="Nishimura Y."/>
            <person name="Nakao S."/>
            <person name="Kobayashi T."/>
            <person name="Momoyama Y."/>
            <person name="Higashiyama T."/>
            <person name="Minoda A."/>
            <person name="Sano M."/>
            <person name="Nomoto H."/>
            <person name="Oishi K."/>
            <person name="Hayashi H."/>
            <person name="Ohta F."/>
            <person name="Nishizaka S."/>
            <person name="Haga S."/>
            <person name="Miura S."/>
            <person name="Morishita T."/>
            <person name="Kabeya Y."/>
            <person name="Terasawa K."/>
            <person name="Suzuki Y."/>
            <person name="Ishii Y."/>
            <person name="Asakawa S."/>
            <person name="Takano H."/>
            <person name="Ohta N."/>
            <person name="Kuroiwa H."/>
            <person name="Tanaka K."/>
            <person name="Shimizu N."/>
            <person name="Sugano S."/>
            <person name="Sato N."/>
            <person name="Nozaki H."/>
            <person name="Ogasawara N."/>
            <person name="Kohara Y."/>
            <person name="Kuroiwa T."/>
        </authorList>
    </citation>
    <scope>NUCLEOTIDE SEQUENCE [LARGE SCALE GENOMIC DNA]</scope>
    <source>
        <strain evidence="7 8">10D</strain>
    </source>
</reference>
<dbReference type="SUPFAM" id="SSF103473">
    <property type="entry name" value="MFS general substrate transporter"/>
    <property type="match status" value="1"/>
</dbReference>
<dbReference type="OMA" id="RRKSWIM"/>
<dbReference type="GO" id="GO:0008521">
    <property type="term" value="F:acetyl-CoA transmembrane transporter activity"/>
    <property type="evidence" value="ECO:0007669"/>
    <property type="project" value="InterPro"/>
</dbReference>
<dbReference type="OrthoDB" id="6415790at2759"/>
<gene>
    <name evidence="7" type="ORF">CYME_CMM186C</name>
</gene>
<protein>
    <recommendedName>
        <fullName evidence="9">Acetyl-CoA transporter</fullName>
    </recommendedName>
</protein>
<keyword evidence="3 6" id="KW-1133">Transmembrane helix</keyword>
<evidence type="ECO:0000256" key="2">
    <source>
        <dbReference type="ARBA" id="ARBA00022692"/>
    </source>
</evidence>
<dbReference type="eggNOG" id="KOG3574">
    <property type="taxonomic scope" value="Eukaryota"/>
</dbReference>
<keyword evidence="2 6" id="KW-0812">Transmembrane</keyword>
<dbReference type="PANTHER" id="PTHR12778:SF9">
    <property type="entry name" value="ACETYL-COENZYME A TRANSPORTER 1"/>
    <property type="match status" value="1"/>
</dbReference>
<feature type="transmembrane region" description="Helical" evidence="6">
    <location>
        <begin position="388"/>
        <end position="414"/>
    </location>
</feature>
<dbReference type="GO" id="GO:0016020">
    <property type="term" value="C:membrane"/>
    <property type="evidence" value="ECO:0007669"/>
    <property type="project" value="UniProtKB-SubCell"/>
</dbReference>
<feature type="transmembrane region" description="Helical" evidence="6">
    <location>
        <begin position="227"/>
        <end position="247"/>
    </location>
</feature>
<dbReference type="PANTHER" id="PTHR12778">
    <property type="entry name" value="SOLUTE CARRIER FAMILY 33 ACETYL-COA TRANSPORTER -RELATED"/>
    <property type="match status" value="1"/>
</dbReference>
<dbReference type="GO" id="GO:0035348">
    <property type="term" value="P:acetyl-CoA transmembrane transport"/>
    <property type="evidence" value="ECO:0007669"/>
    <property type="project" value="InterPro"/>
</dbReference>
<feature type="region of interest" description="Disordered" evidence="5">
    <location>
        <begin position="1"/>
        <end position="34"/>
    </location>
</feature>
<dbReference type="InterPro" id="IPR036259">
    <property type="entry name" value="MFS_trans_sf"/>
</dbReference>
<dbReference type="InterPro" id="IPR004752">
    <property type="entry name" value="AmpG_permease/AT-1"/>
</dbReference>
<keyword evidence="4 6" id="KW-0472">Membrane</keyword>
<dbReference type="Pfam" id="PF13000">
    <property type="entry name" value="Acatn"/>
    <property type="match status" value="3"/>
</dbReference>
<dbReference type="HOGENOM" id="CLU_020502_3_0_1"/>
<feature type="transmembrane region" description="Helical" evidence="6">
    <location>
        <begin position="321"/>
        <end position="341"/>
    </location>
</feature>
<accession>M1VIQ1</accession>
<dbReference type="Proteomes" id="UP000007014">
    <property type="component" value="Chromosome 13"/>
</dbReference>
<feature type="transmembrane region" description="Helical" evidence="6">
    <location>
        <begin position="52"/>
        <end position="76"/>
    </location>
</feature>
<feature type="transmembrane region" description="Helical" evidence="6">
    <location>
        <begin position="426"/>
        <end position="446"/>
    </location>
</feature>
<dbReference type="GeneID" id="16994936"/>
<evidence type="ECO:0000313" key="7">
    <source>
        <dbReference type="EMBL" id="BAM81038.1"/>
    </source>
</evidence>
<keyword evidence="8" id="KW-1185">Reference proteome</keyword>
<feature type="transmembrane region" description="Helical" evidence="6">
    <location>
        <begin position="183"/>
        <end position="206"/>
    </location>
</feature>
<evidence type="ECO:0000256" key="5">
    <source>
        <dbReference type="SAM" id="MobiDB-lite"/>
    </source>
</evidence>
<comment type="subcellular location">
    <subcellularLocation>
        <location evidence="1">Membrane</location>
        <topology evidence="1">Multi-pass membrane protein</topology>
    </subcellularLocation>
</comment>
<feature type="compositionally biased region" description="Basic and acidic residues" evidence="5">
    <location>
        <begin position="10"/>
        <end position="26"/>
    </location>
</feature>